<reference evidence="2 3" key="1">
    <citation type="submission" date="2024-06" db="EMBL/GenBank/DDBJ databases">
        <title>Draft genome sequence of Geodermatophilus badlandi, a novel member of the Geodermatophilaceae isolated from badland sedimentary rocks in the Red desert, Wyoming, USA.</title>
        <authorList>
            <person name="Ben Tekaya S."/>
            <person name="Nouioui I."/>
            <person name="Flores G.M."/>
            <person name="Shaal M.N."/>
            <person name="Bredoire F."/>
            <person name="Basile F."/>
            <person name="Van Diepen L."/>
            <person name="Ward N.L."/>
        </authorList>
    </citation>
    <scope>NUCLEOTIDE SEQUENCE [LARGE SCALE GENOMIC DNA]</scope>
    <source>
        <strain evidence="2 3">WL48A</strain>
    </source>
</reference>
<dbReference type="InterPro" id="IPR000914">
    <property type="entry name" value="SBP_5_dom"/>
</dbReference>
<organism evidence="2 3">
    <name type="scientific">Geodermatophilus maliterrae</name>
    <dbReference type="NCBI Taxonomy" id="3162531"/>
    <lineage>
        <taxon>Bacteria</taxon>
        <taxon>Bacillati</taxon>
        <taxon>Actinomycetota</taxon>
        <taxon>Actinomycetes</taxon>
        <taxon>Geodermatophilales</taxon>
        <taxon>Geodermatophilaceae</taxon>
        <taxon>Geodermatophilus</taxon>
    </lineage>
</organism>
<dbReference type="RefSeq" id="WP_369210498.1">
    <property type="nucleotide sequence ID" value="NZ_JBFNXQ010000156.1"/>
</dbReference>
<gene>
    <name evidence="2" type="ORF">ABQ292_25470</name>
</gene>
<dbReference type="EMBL" id="JBFNXQ010000156">
    <property type="protein sequence ID" value="MEX5721704.1"/>
    <property type="molecule type" value="Genomic_DNA"/>
</dbReference>
<dbReference type="SUPFAM" id="SSF53850">
    <property type="entry name" value="Periplasmic binding protein-like II"/>
    <property type="match status" value="1"/>
</dbReference>
<dbReference type="Pfam" id="PF00496">
    <property type="entry name" value="SBP_bac_5"/>
    <property type="match status" value="1"/>
</dbReference>
<proteinExistence type="predicted"/>
<dbReference type="InterPro" id="IPR039424">
    <property type="entry name" value="SBP_5"/>
</dbReference>
<feature type="domain" description="Solute-binding protein family 5" evidence="1">
    <location>
        <begin position="41"/>
        <end position="138"/>
    </location>
</feature>
<protein>
    <submittedName>
        <fullName evidence="2">ABC transporter substrate-binding protein</fullName>
    </submittedName>
</protein>
<keyword evidence="3" id="KW-1185">Reference proteome</keyword>
<accession>A0ABV3XMA1</accession>
<comment type="caution">
    <text evidence="2">The sequence shown here is derived from an EMBL/GenBank/DDBJ whole genome shotgun (WGS) entry which is preliminary data.</text>
</comment>
<dbReference type="PANTHER" id="PTHR30290">
    <property type="entry name" value="PERIPLASMIC BINDING COMPONENT OF ABC TRANSPORTER"/>
    <property type="match status" value="1"/>
</dbReference>
<dbReference type="Gene3D" id="3.40.190.10">
    <property type="entry name" value="Periplasmic binding protein-like II"/>
    <property type="match status" value="1"/>
</dbReference>
<dbReference type="Proteomes" id="UP001560045">
    <property type="component" value="Unassembled WGS sequence"/>
</dbReference>
<evidence type="ECO:0000259" key="1">
    <source>
        <dbReference type="Pfam" id="PF00496"/>
    </source>
</evidence>
<sequence length="161" mass="18201">MTAPPEPVGTVHVVDPSPLNWLFITWNTMEEPIRIDEAGRVVYSLAESSEWLDERTLELRLRRGVRFQDGEHFTAHNVKQNFEEMQRWAAPHPPGTWLNFPAPESTAEVVDDHTLRFSLPGPDGLAIGKFRGFHIASSAFWSGKDAPGFGYRKYGSGEGHW</sequence>
<name>A0ABV3XMA1_9ACTN</name>
<evidence type="ECO:0000313" key="3">
    <source>
        <dbReference type="Proteomes" id="UP001560045"/>
    </source>
</evidence>
<evidence type="ECO:0000313" key="2">
    <source>
        <dbReference type="EMBL" id="MEX5721704.1"/>
    </source>
</evidence>